<feature type="region of interest" description="Disordered" evidence="2">
    <location>
        <begin position="378"/>
        <end position="543"/>
    </location>
</feature>
<sequence length="543" mass="60081">MPPSNVSTLLLLNFPPRFPFPSSASSSLLQQPPQPDLAAALSIPFLSALLFGFLSFSLPVPAVSSLHLSSCSPLWSCPPTKPHPSGQVPKSLVIFSKSTTTTTTTTTKRELQRRQNRSSVRRAKKGPPAAGSGPTCQEAWVPGRGSHHRPQDARGGTSPGGRRFERTGGLGTRLAHVAAACLCSRLLLLLPRRPSGRPSPAQAGSCTAFWTGCLVPRTQSQFAELLSRPLESLGRSAGASKCQLRSSQPRKLFSRASATGVKDSRPAKMLKQILSKMYIDPDLLAELSEEQKQILFFKMREEQVRRWKEREEAMEKKESLPVQPRPKKDNGKSVHWKLGADKEVWVWVMGEHHLDKPYDVLCEEILAERARLKAEQEAAELRTSQSRESTGSLKTKSQASDVQAPGDKESRVGKKAAEEGGQGRGCGPAPSPEEQKTPKKESVKKTQDEEIKQIDEERTKQIYKNWKEDSEWQASLRKSKAADERRRSLAKQAREDYKRLSQRGRGSEGPQSPPGGPQKPRRPPLPPKPQFLSPTGQPHRPLR</sequence>
<evidence type="ECO:0008006" key="5">
    <source>
        <dbReference type="Google" id="ProtNLM"/>
    </source>
</evidence>
<organism evidence="3 4">
    <name type="scientific">Sus scrofa</name>
    <name type="common">Pig</name>
    <dbReference type="NCBI Taxonomy" id="9823"/>
    <lineage>
        <taxon>Eukaryota</taxon>
        <taxon>Metazoa</taxon>
        <taxon>Chordata</taxon>
        <taxon>Craniata</taxon>
        <taxon>Vertebrata</taxon>
        <taxon>Euteleostomi</taxon>
        <taxon>Mammalia</taxon>
        <taxon>Eutheria</taxon>
        <taxon>Laurasiatheria</taxon>
        <taxon>Artiodactyla</taxon>
        <taxon>Suina</taxon>
        <taxon>Suidae</taxon>
        <taxon>Sus</taxon>
    </lineage>
</organism>
<feature type="compositionally biased region" description="Polar residues" evidence="2">
    <location>
        <begin position="382"/>
        <end position="401"/>
    </location>
</feature>
<feature type="compositionally biased region" description="Basic and acidic residues" evidence="2">
    <location>
        <begin position="433"/>
        <end position="470"/>
    </location>
</feature>
<name>A0A8D1JT14_PIG</name>
<feature type="compositionally biased region" description="Pro residues" evidence="2">
    <location>
        <begin position="511"/>
        <end position="529"/>
    </location>
</feature>
<feature type="compositionally biased region" description="Basic and acidic residues" evidence="2">
    <location>
        <begin position="480"/>
        <end position="499"/>
    </location>
</feature>
<accession>A0A8D1JT14</accession>
<dbReference type="Proteomes" id="UP000694571">
    <property type="component" value="Unplaced"/>
</dbReference>
<proteinExistence type="predicted"/>
<dbReference type="AlphaFoldDB" id="A0A8D1JT14"/>
<feature type="region of interest" description="Disordered" evidence="2">
    <location>
        <begin position="312"/>
        <end position="334"/>
    </location>
</feature>
<reference evidence="3" key="1">
    <citation type="submission" date="2025-08" db="UniProtKB">
        <authorList>
            <consortium name="Ensembl"/>
        </authorList>
    </citation>
    <scope>IDENTIFICATION</scope>
</reference>
<dbReference type="PANTHER" id="PTHR14388:SF5">
    <property type="entry name" value="SH2 DOMAIN-CONTAINING PROTEIN 4A"/>
    <property type="match status" value="1"/>
</dbReference>
<evidence type="ECO:0000313" key="3">
    <source>
        <dbReference type="Ensembl" id="ENSSSCP00050002802.1"/>
    </source>
</evidence>
<keyword evidence="1" id="KW-0727">SH2 domain</keyword>
<feature type="compositionally biased region" description="Basic and acidic residues" evidence="2">
    <location>
        <begin position="406"/>
        <end position="418"/>
    </location>
</feature>
<evidence type="ECO:0000256" key="2">
    <source>
        <dbReference type="SAM" id="MobiDB-lite"/>
    </source>
</evidence>
<protein>
    <recommendedName>
        <fullName evidence="5">SH2 domain containing 4A</fullName>
    </recommendedName>
</protein>
<dbReference type="PANTHER" id="PTHR14388">
    <property type="entry name" value="T CELL-SPECIFIC ADAPTER PROTEIN TSAD"/>
    <property type="match status" value="1"/>
</dbReference>
<evidence type="ECO:0000313" key="4">
    <source>
        <dbReference type="Proteomes" id="UP000694571"/>
    </source>
</evidence>
<dbReference type="Ensembl" id="ENSSSCT00050006392.1">
    <property type="protein sequence ID" value="ENSSSCP00050002802.1"/>
    <property type="gene ID" value="ENSSSCG00050004614.1"/>
</dbReference>
<evidence type="ECO:0000256" key="1">
    <source>
        <dbReference type="ARBA" id="ARBA00022999"/>
    </source>
</evidence>
<feature type="compositionally biased region" description="Basic residues" evidence="2">
    <location>
        <begin position="114"/>
        <end position="125"/>
    </location>
</feature>
<feature type="region of interest" description="Disordered" evidence="2">
    <location>
        <begin position="96"/>
        <end position="167"/>
    </location>
</feature>